<dbReference type="GO" id="GO:0016740">
    <property type="term" value="F:transferase activity"/>
    <property type="evidence" value="ECO:0007669"/>
    <property type="project" value="UniProtKB-KW"/>
</dbReference>
<reference evidence="5 6" key="1">
    <citation type="journal article" date="2020" name="G3 (Bethesda)">
        <title>Improved Reference Genome for Cyclotella cryptica CCMP332, a Model for Cell Wall Morphogenesis, Salinity Adaptation, and Lipid Production in Diatoms (Bacillariophyta).</title>
        <authorList>
            <person name="Roberts W.R."/>
            <person name="Downey K.M."/>
            <person name="Ruck E.C."/>
            <person name="Traller J.C."/>
            <person name="Alverson A.J."/>
        </authorList>
    </citation>
    <scope>NUCLEOTIDE SEQUENCE [LARGE SCALE GENOMIC DNA]</scope>
    <source>
        <strain evidence="5 6">CCMP332</strain>
    </source>
</reference>
<dbReference type="EMBL" id="JABMIG020000426">
    <property type="protein sequence ID" value="KAL3778619.1"/>
    <property type="molecule type" value="Genomic_DNA"/>
</dbReference>
<dbReference type="SMART" id="SM00672">
    <property type="entry name" value="CAP10"/>
    <property type="match status" value="1"/>
</dbReference>
<evidence type="ECO:0000256" key="3">
    <source>
        <dbReference type="SAM" id="MobiDB-lite"/>
    </source>
</evidence>
<protein>
    <recommendedName>
        <fullName evidence="4">Glycosyl transferase CAP10 domain-containing protein</fullName>
    </recommendedName>
</protein>
<dbReference type="PANTHER" id="PTHR12203">
    <property type="entry name" value="KDEL LYS-ASP-GLU-LEU CONTAINING - RELATED"/>
    <property type="match status" value="1"/>
</dbReference>
<organism evidence="5 6">
    <name type="scientific">Cyclotella cryptica</name>
    <dbReference type="NCBI Taxonomy" id="29204"/>
    <lineage>
        <taxon>Eukaryota</taxon>
        <taxon>Sar</taxon>
        <taxon>Stramenopiles</taxon>
        <taxon>Ochrophyta</taxon>
        <taxon>Bacillariophyta</taxon>
        <taxon>Coscinodiscophyceae</taxon>
        <taxon>Thalassiosirophycidae</taxon>
        <taxon>Stephanodiscales</taxon>
        <taxon>Stephanodiscaceae</taxon>
        <taxon>Cyclotella</taxon>
    </lineage>
</organism>
<dbReference type="AlphaFoldDB" id="A0ABD3NT36"/>
<dbReference type="InterPro" id="IPR006598">
    <property type="entry name" value="CAP10"/>
</dbReference>
<comment type="caution">
    <text evidence="5">The sequence shown here is derived from an EMBL/GenBank/DDBJ whole genome shotgun (WGS) entry which is preliminary data.</text>
</comment>
<accession>A0ABD3NT36</accession>
<evidence type="ECO:0000256" key="2">
    <source>
        <dbReference type="ARBA" id="ARBA00022679"/>
    </source>
</evidence>
<feature type="compositionally biased region" description="Basic residues" evidence="3">
    <location>
        <begin position="15"/>
        <end position="26"/>
    </location>
</feature>
<evidence type="ECO:0000259" key="4">
    <source>
        <dbReference type="SMART" id="SM00672"/>
    </source>
</evidence>
<feature type="compositionally biased region" description="Polar residues" evidence="3">
    <location>
        <begin position="179"/>
        <end position="204"/>
    </location>
</feature>
<evidence type="ECO:0000256" key="1">
    <source>
        <dbReference type="ARBA" id="ARBA00010118"/>
    </source>
</evidence>
<dbReference type="Pfam" id="PF05686">
    <property type="entry name" value="Glyco_transf_90"/>
    <property type="match status" value="1"/>
</dbReference>
<dbReference type="Proteomes" id="UP001516023">
    <property type="component" value="Unassembled WGS sequence"/>
</dbReference>
<dbReference type="PANTHER" id="PTHR12203:SF35">
    <property type="entry name" value="PROTEIN O-GLUCOSYLTRANSFERASE 1"/>
    <property type="match status" value="1"/>
</dbReference>
<gene>
    <name evidence="5" type="ORF">HJC23_010961</name>
</gene>
<keyword evidence="6" id="KW-1185">Reference proteome</keyword>
<feature type="compositionally biased region" description="Acidic residues" evidence="3">
    <location>
        <begin position="159"/>
        <end position="173"/>
    </location>
</feature>
<sequence length="735" mass="82628">MVTVDIDSTACVAPPRHRRRTNRRVRASLDATDSSRNDRSPKPSPIMALFEGRRWITTACLVVALALTLSSSFNSILPGSNLDWNRRRLVRTGAGEQQHGSSEDDEELASLAMNSATSVDPMTPQEIEEHLELNRVLMEGMDDSEIEGVTALPPATDQGQEDEEGAEGADAEAEAEKSQGVTSTLESHQPINTSQKSIPTNNSNSIKTDYESLISNSDPLPTYDLPALLSQINLFTNTFVILIYDPPTDAFYALYSKKHYWASSVEKLIRSLYSVTYLIRNLFADRLNNQELAVAVSAGDYPAIKVTDCVRLRSRTASPIETRRSKTSTSNGCSPQNAPPILHFGSTFRHQVFQNMISMPMPEPHHLKCFEEWASNRQVCAQRKRIARVGENGLFGEGVRFDWSAADWDGLIPQVVWRGTDFVYLQTLYPELGRPSLDSHIAPHLDRQSTINLKQQALEALKKRKAGLVPRWKAVLHTAQAELDVQQKIEKTGRNESEKRRMKERILPWANIKFSHYVSEKGIKAPTKGSREYKMWERMDFPAVGESLSIEDLAKYRYHIDLGGGGGTTWSGTIQKLALPGVLFHHVTPTKDYIHGYMKPWKHYIPVAPDLRDLKEKFDWAEAHPNQARKIARQGTKLVRYLSSEKGMDETFHKDFVEPMRAVLDAYVPVSKTEYRGNTWRKVIMEIHGQGNMLPILKCTGKSANSCERMVGKGGFYDPAQIRRLENAVAVGHGI</sequence>
<dbReference type="InterPro" id="IPR051091">
    <property type="entry name" value="O-Glucosyltr/Glycosyltrsf_90"/>
</dbReference>
<feature type="domain" description="Glycosyl transferase CAP10" evidence="4">
    <location>
        <begin position="437"/>
        <end position="656"/>
    </location>
</feature>
<feature type="region of interest" description="Disordered" evidence="3">
    <location>
        <begin position="151"/>
        <end position="204"/>
    </location>
</feature>
<keyword evidence="2" id="KW-0808">Transferase</keyword>
<feature type="region of interest" description="Disordered" evidence="3">
    <location>
        <begin position="15"/>
        <end position="44"/>
    </location>
</feature>
<proteinExistence type="inferred from homology"/>
<evidence type="ECO:0000313" key="6">
    <source>
        <dbReference type="Proteomes" id="UP001516023"/>
    </source>
</evidence>
<name>A0ABD3NT36_9STRA</name>
<evidence type="ECO:0000313" key="5">
    <source>
        <dbReference type="EMBL" id="KAL3778619.1"/>
    </source>
</evidence>
<comment type="similarity">
    <text evidence="1">Belongs to the glycosyltransferase 90 family.</text>
</comment>